<evidence type="ECO:0000256" key="1">
    <source>
        <dbReference type="SAM" id="MobiDB-lite"/>
    </source>
</evidence>
<accession>A0A9P0MST8</accession>
<evidence type="ECO:0000313" key="2">
    <source>
        <dbReference type="EMBL" id="CAH1401981.1"/>
    </source>
</evidence>
<sequence>MKLSNEGAVYIVIYISLSFHETSCLYDESDDYFDSDLIPFLSISTEKAPRSIINDSFKSCQTTLETNIQNHYDTVTAIPTRQNSTPNIARNVLQSESNNPLTALYKVLQENITADSKPNQGTESGNTLKNENNEFLRKKVNKQFSKYTTCNSKRMEKIDVLSKTKSEESGKDDFNEYIFSNFFDSLLSMVSYINPNLLNVLDANIKKFQMYNVIKRDSINSISSDDSDESCSTLKTMLCNCDYCRTGKPDTVLYIVSGKKLNNSITYHKLTSINRSKPKTSYRYQLRTTDDNGSNCSYQLIHLPANYKELSMGAKTNKKIVNSNQKTSAFHTQPSMKTAPVSRNLDIKDISPYKGLKNFKGLYKTSNAKVSGSVKVPLKLIEPRSHKYKPIFFFENNPFIKETDSKIKNENHDETDNNKNRIEPLHFFYQSTTKSIEFSDYYDRNKSDVNKKQESLFCDEAKNPSTFRNLNRSSNVTKISKISMNTSEKIPETNSNRSPVKNIREKNVSNEKIDAQEPNLSRIENVEFLTTEANIITFHPGSSKGITEDNYLKNAFHKKNFKKISKAALNDKTLKFLSPLTRAFFEIHPVINKNDKYTPKYSTEPLEKSLIGIIDKLLDKVEALNVTGAEYIETTTDSTIQISNGGNNISNTDDFRNSSLGTKPDKNEYSTDISEQLNLCDSMFSATSSTVQPSAITAIVTATVALNTSVNKIENYVNYDLYLRNLIGESNIDDKIMCS</sequence>
<feature type="region of interest" description="Disordered" evidence="1">
    <location>
        <begin position="642"/>
        <end position="669"/>
    </location>
</feature>
<protein>
    <submittedName>
        <fullName evidence="2">Uncharacterized protein</fullName>
    </submittedName>
</protein>
<dbReference type="Proteomes" id="UP001152798">
    <property type="component" value="Chromosome 5"/>
</dbReference>
<proteinExistence type="predicted"/>
<gene>
    <name evidence="2" type="ORF">NEZAVI_LOCUS10907</name>
</gene>
<reference evidence="2" key="1">
    <citation type="submission" date="2022-01" db="EMBL/GenBank/DDBJ databases">
        <authorList>
            <person name="King R."/>
        </authorList>
    </citation>
    <scope>NUCLEOTIDE SEQUENCE</scope>
</reference>
<evidence type="ECO:0000313" key="3">
    <source>
        <dbReference type="Proteomes" id="UP001152798"/>
    </source>
</evidence>
<organism evidence="2 3">
    <name type="scientific">Nezara viridula</name>
    <name type="common">Southern green stink bug</name>
    <name type="synonym">Cimex viridulus</name>
    <dbReference type="NCBI Taxonomy" id="85310"/>
    <lineage>
        <taxon>Eukaryota</taxon>
        <taxon>Metazoa</taxon>
        <taxon>Ecdysozoa</taxon>
        <taxon>Arthropoda</taxon>
        <taxon>Hexapoda</taxon>
        <taxon>Insecta</taxon>
        <taxon>Pterygota</taxon>
        <taxon>Neoptera</taxon>
        <taxon>Paraneoptera</taxon>
        <taxon>Hemiptera</taxon>
        <taxon>Heteroptera</taxon>
        <taxon>Panheteroptera</taxon>
        <taxon>Pentatomomorpha</taxon>
        <taxon>Pentatomoidea</taxon>
        <taxon>Pentatomidae</taxon>
        <taxon>Pentatominae</taxon>
        <taxon>Nezara</taxon>
    </lineage>
</organism>
<name>A0A9P0MST8_NEZVI</name>
<feature type="compositionally biased region" description="Low complexity" evidence="1">
    <location>
        <begin position="642"/>
        <end position="651"/>
    </location>
</feature>
<dbReference type="OrthoDB" id="10513964at2759"/>
<keyword evidence="3" id="KW-1185">Reference proteome</keyword>
<dbReference type="AlphaFoldDB" id="A0A9P0MST8"/>
<dbReference type="EMBL" id="OV725081">
    <property type="protein sequence ID" value="CAH1401981.1"/>
    <property type="molecule type" value="Genomic_DNA"/>
</dbReference>